<evidence type="ECO:0000259" key="1">
    <source>
        <dbReference type="Pfam" id="PF13400"/>
    </source>
</evidence>
<evidence type="ECO:0000313" key="3">
    <source>
        <dbReference type="Proteomes" id="UP000754710"/>
    </source>
</evidence>
<dbReference type="Pfam" id="PF13400">
    <property type="entry name" value="Tad"/>
    <property type="match status" value="1"/>
</dbReference>
<dbReference type="InterPro" id="IPR028087">
    <property type="entry name" value="Tad_N"/>
</dbReference>
<reference evidence="2 3" key="1">
    <citation type="submission" date="2021-08" db="EMBL/GenBank/DDBJ databases">
        <title>Nocardioides bacterium WL0053 sp. nov., isolated from the sediment.</title>
        <authorList>
            <person name="Wang L."/>
            <person name="Zhang D."/>
            <person name="Zhang A."/>
        </authorList>
    </citation>
    <scope>NUCLEOTIDE SEQUENCE [LARGE SCALE GENOMIC DNA]</scope>
    <source>
        <strain evidence="2 3">WL0053</strain>
    </source>
</reference>
<comment type="caution">
    <text evidence="2">The sequence shown here is derived from an EMBL/GenBank/DDBJ whole genome shotgun (WGS) entry which is preliminary data.</text>
</comment>
<dbReference type="Proteomes" id="UP000754710">
    <property type="component" value="Unassembled WGS sequence"/>
</dbReference>
<sequence length="120" mass="11984">MIGFAVVLMACAGLVIDGGNALNARMKLADDVEQAARVGANQIDLDALRAGDAVSIDPAAADAEARGYLAALGYSRAGVTATTDTVSVTAEDTVPTALLQLVGISTFDISASATAQAATE</sequence>
<dbReference type="EMBL" id="JAIEZQ010000003">
    <property type="protein sequence ID" value="MBY9076390.1"/>
    <property type="molecule type" value="Genomic_DNA"/>
</dbReference>
<name>A0ABS7RR30_9ACTN</name>
<evidence type="ECO:0000313" key="2">
    <source>
        <dbReference type="EMBL" id="MBY9076390.1"/>
    </source>
</evidence>
<gene>
    <name evidence="2" type="ORF">K1X13_16270</name>
</gene>
<feature type="domain" description="Putative Flp pilus-assembly TadG-like N-terminal" evidence="1">
    <location>
        <begin position="3"/>
        <end position="41"/>
    </location>
</feature>
<organism evidence="2 3">
    <name type="scientific">Nocardioides jiangsuensis</name>
    <dbReference type="NCBI Taxonomy" id="2866161"/>
    <lineage>
        <taxon>Bacteria</taxon>
        <taxon>Bacillati</taxon>
        <taxon>Actinomycetota</taxon>
        <taxon>Actinomycetes</taxon>
        <taxon>Propionibacteriales</taxon>
        <taxon>Nocardioidaceae</taxon>
        <taxon>Nocardioides</taxon>
    </lineage>
</organism>
<protein>
    <recommendedName>
        <fullName evidence="1">Putative Flp pilus-assembly TadG-like N-terminal domain-containing protein</fullName>
    </recommendedName>
</protein>
<proteinExistence type="predicted"/>
<accession>A0ABS7RR30</accession>
<keyword evidence="3" id="KW-1185">Reference proteome</keyword>